<comment type="caution">
    <text evidence="1">The sequence shown here is derived from an EMBL/GenBank/DDBJ whole genome shotgun (WGS) entry which is preliminary data.</text>
</comment>
<dbReference type="Proteomes" id="UP000003560">
    <property type="component" value="Unassembled WGS sequence"/>
</dbReference>
<proteinExistence type="predicted"/>
<evidence type="ECO:0000313" key="2">
    <source>
        <dbReference type="Proteomes" id="UP000003560"/>
    </source>
</evidence>
<gene>
    <name evidence="1" type="ORF">COLSTE_00233</name>
</gene>
<dbReference type="HOGENOM" id="CLU_3288010_0_0_11"/>
<reference evidence="1 2" key="2">
    <citation type="submission" date="2008-10" db="EMBL/GenBank/DDBJ databases">
        <authorList>
            <person name="Fulton L."/>
            <person name="Clifton S."/>
            <person name="Fulton B."/>
            <person name="Xu J."/>
            <person name="Minx P."/>
            <person name="Pepin K.H."/>
            <person name="Johnson M."/>
            <person name="Thiruvilangam P."/>
            <person name="Bhonagiri V."/>
            <person name="Nash W.E."/>
            <person name="Mardis E.R."/>
            <person name="Wilson R.K."/>
        </authorList>
    </citation>
    <scope>NUCLEOTIDE SEQUENCE [LARGE SCALE GENOMIC DNA]</scope>
    <source>
        <strain evidence="1 2">DSM 13279</strain>
    </source>
</reference>
<dbReference type="EMBL" id="ABXJ01000013">
    <property type="protein sequence ID" value="EEA91556.1"/>
    <property type="molecule type" value="Genomic_DNA"/>
</dbReference>
<keyword evidence="2" id="KW-1185">Reference proteome</keyword>
<dbReference type="AlphaFoldDB" id="B6G843"/>
<reference evidence="1 2" key="1">
    <citation type="submission" date="2008-10" db="EMBL/GenBank/DDBJ databases">
        <title>Draft genome sequence of Collinsella stercoris (DSM 13279).</title>
        <authorList>
            <person name="Sudarsanam P."/>
            <person name="Ley R."/>
            <person name="Guruge J."/>
            <person name="Turnbaugh P.J."/>
            <person name="Mahowald M."/>
            <person name="Liep D."/>
            <person name="Gordon J."/>
        </authorList>
    </citation>
    <scope>NUCLEOTIDE SEQUENCE [LARGE SCALE GENOMIC DNA]</scope>
    <source>
        <strain evidence="1 2">DSM 13279</strain>
    </source>
</reference>
<organism evidence="1 2">
    <name type="scientific">Collinsella stercoris DSM 13279</name>
    <dbReference type="NCBI Taxonomy" id="445975"/>
    <lineage>
        <taxon>Bacteria</taxon>
        <taxon>Bacillati</taxon>
        <taxon>Actinomycetota</taxon>
        <taxon>Coriobacteriia</taxon>
        <taxon>Coriobacteriales</taxon>
        <taxon>Coriobacteriaceae</taxon>
        <taxon>Collinsella</taxon>
    </lineage>
</organism>
<name>B6G843_9ACTN</name>
<accession>B6G843</accession>
<protein>
    <submittedName>
        <fullName evidence="1">Uncharacterized protein</fullName>
    </submittedName>
</protein>
<evidence type="ECO:0000313" key="1">
    <source>
        <dbReference type="EMBL" id="EEA91556.1"/>
    </source>
</evidence>
<sequence length="40" mass="4401">MLQKSLTAKCYISYSILLRGRGICQLGKPCSQEPVNTAND</sequence>